<proteinExistence type="predicted"/>
<dbReference type="InterPro" id="IPR046350">
    <property type="entry name" value="Cystatin_sf"/>
</dbReference>
<name>A0A6G5A729_RHIMP</name>
<organism evidence="2">
    <name type="scientific">Rhipicephalus microplus</name>
    <name type="common">Cattle tick</name>
    <name type="synonym">Boophilus microplus</name>
    <dbReference type="NCBI Taxonomy" id="6941"/>
    <lineage>
        <taxon>Eukaryota</taxon>
        <taxon>Metazoa</taxon>
        <taxon>Ecdysozoa</taxon>
        <taxon>Arthropoda</taxon>
        <taxon>Chelicerata</taxon>
        <taxon>Arachnida</taxon>
        <taxon>Acari</taxon>
        <taxon>Parasitiformes</taxon>
        <taxon>Ixodida</taxon>
        <taxon>Ixodoidea</taxon>
        <taxon>Ixodidae</taxon>
        <taxon>Rhipicephalinae</taxon>
        <taxon>Rhipicephalus</taxon>
        <taxon>Boophilus</taxon>
    </lineage>
</organism>
<accession>A0A6G5A729</accession>
<dbReference type="EMBL" id="GIKN01004501">
    <property type="protein sequence ID" value="NIE46774.1"/>
    <property type="molecule type" value="Transcribed_RNA"/>
</dbReference>
<feature type="chain" id="PRO_5026008408" evidence="1">
    <location>
        <begin position="24"/>
        <end position="131"/>
    </location>
</feature>
<dbReference type="SUPFAM" id="SSF54403">
    <property type="entry name" value="Cystatin/monellin"/>
    <property type="match status" value="1"/>
</dbReference>
<keyword evidence="1" id="KW-0732">Signal</keyword>
<sequence>MNPRRSTMLLRLVPVALVIVVASIGFTDTHLVEVPESSYPRYMHLAVQLTRFMSLSRRPALYLLGLRKVVWPNNNGDRVVITIEVTDSTCQSWPVNPWNCKPQVNSPLYTCIGRAQVKKGLKLVKFWRSKC</sequence>
<dbReference type="VEuPathDB" id="VectorBase:LOC119167936"/>
<protein>
    <submittedName>
        <fullName evidence="2">Putative conserved secreted protein</fullName>
    </submittedName>
</protein>
<dbReference type="AlphaFoldDB" id="A0A6G5A729"/>
<evidence type="ECO:0000313" key="2">
    <source>
        <dbReference type="EMBL" id="NIE46774.1"/>
    </source>
</evidence>
<reference evidence="2" key="1">
    <citation type="submission" date="2020-03" db="EMBL/GenBank/DDBJ databases">
        <title>A transcriptome and proteome of the tick Rhipicephalus microplus shaped by the genetic composition of its hosts and developmental stage.</title>
        <authorList>
            <person name="Garcia G.R."/>
            <person name="Ribeiro J.M.C."/>
            <person name="Maruyama S.R."/>
            <person name="Gardinasse L.G."/>
            <person name="Nelson K."/>
            <person name="Ferreira B.R."/>
            <person name="Andrade T.G."/>
            <person name="Santos I.K.F.M."/>
        </authorList>
    </citation>
    <scope>NUCLEOTIDE SEQUENCE</scope>
    <source>
        <strain evidence="2">NSGR</strain>
        <tissue evidence="2">Salivary glands</tissue>
    </source>
</reference>
<dbReference type="OrthoDB" id="10417313at2759"/>
<evidence type="ECO:0000256" key="1">
    <source>
        <dbReference type="SAM" id="SignalP"/>
    </source>
</evidence>
<feature type="signal peptide" evidence="1">
    <location>
        <begin position="1"/>
        <end position="23"/>
    </location>
</feature>